<reference evidence="1" key="1">
    <citation type="submission" date="2023-08" db="EMBL/GenBank/DDBJ databases">
        <authorList>
            <person name="Audoor S."/>
            <person name="Bilcke G."/>
        </authorList>
    </citation>
    <scope>NUCLEOTIDE SEQUENCE</scope>
</reference>
<evidence type="ECO:0000313" key="2">
    <source>
        <dbReference type="Proteomes" id="UP001295423"/>
    </source>
</evidence>
<sequence>MQELCSKVKTQGVSFIQQYYLNKGLKLFKDCGKKAAIKELDQLVKQQCWDPVHVEELTKKEKEKAVGAMILLAKKHTGEVKGRCVYKDRPRILQLCYVQERQEGTLCCNLQGCLWYAGRISTLLQEIRADLEGVGFNFNPYDPFFPCGRFVVKPHNAKSQWLNETYGSYKECTSTRGKVHVYLGMTLDFSKEGKLKICMDDYRKQIG</sequence>
<dbReference type="Proteomes" id="UP001295423">
    <property type="component" value="Unassembled WGS sequence"/>
</dbReference>
<evidence type="ECO:0000313" key="1">
    <source>
        <dbReference type="EMBL" id="CAJ1960055.1"/>
    </source>
</evidence>
<proteinExistence type="predicted"/>
<accession>A0AAD2G2A8</accession>
<comment type="caution">
    <text evidence="1">The sequence shown here is derived from an EMBL/GenBank/DDBJ whole genome shotgun (WGS) entry which is preliminary data.</text>
</comment>
<keyword evidence="2" id="KW-1185">Reference proteome</keyword>
<gene>
    <name evidence="1" type="ORF">CYCCA115_LOCUS18471</name>
</gene>
<dbReference type="AlphaFoldDB" id="A0AAD2G2A8"/>
<name>A0AAD2G2A8_9STRA</name>
<organism evidence="1 2">
    <name type="scientific">Cylindrotheca closterium</name>
    <dbReference type="NCBI Taxonomy" id="2856"/>
    <lineage>
        <taxon>Eukaryota</taxon>
        <taxon>Sar</taxon>
        <taxon>Stramenopiles</taxon>
        <taxon>Ochrophyta</taxon>
        <taxon>Bacillariophyta</taxon>
        <taxon>Bacillariophyceae</taxon>
        <taxon>Bacillariophycidae</taxon>
        <taxon>Bacillariales</taxon>
        <taxon>Bacillariaceae</taxon>
        <taxon>Cylindrotheca</taxon>
    </lineage>
</organism>
<dbReference type="EMBL" id="CAKOGP040002043">
    <property type="protein sequence ID" value="CAJ1960055.1"/>
    <property type="molecule type" value="Genomic_DNA"/>
</dbReference>
<protein>
    <submittedName>
        <fullName evidence="1">Uncharacterized protein</fullName>
    </submittedName>
</protein>